<protein>
    <submittedName>
        <fullName evidence="1">Alpha/beta hydrolase</fullName>
    </submittedName>
</protein>
<evidence type="ECO:0000313" key="2">
    <source>
        <dbReference type="Proteomes" id="UP001320831"/>
    </source>
</evidence>
<reference evidence="1 2" key="1">
    <citation type="submission" date="2022-09" db="EMBL/GenBank/DDBJ databases">
        <title>Chelativorans salina sp. nov., a novel slightly halophilic bacterium isolated from a saline lake sediment enrichment.</title>
        <authorList>
            <person name="Gao L."/>
            <person name="Fang B.-Z."/>
            <person name="Li W.-J."/>
        </authorList>
    </citation>
    <scope>NUCLEOTIDE SEQUENCE [LARGE SCALE GENOMIC DNA]</scope>
    <source>
        <strain evidence="1 2">EGI FJ00035</strain>
    </source>
</reference>
<name>A0ABT2LTW0_9HYPH</name>
<dbReference type="InterPro" id="IPR050471">
    <property type="entry name" value="AB_hydrolase"/>
</dbReference>
<dbReference type="SUPFAM" id="SSF53474">
    <property type="entry name" value="alpha/beta-Hydrolases"/>
    <property type="match status" value="1"/>
</dbReference>
<keyword evidence="2" id="KW-1185">Reference proteome</keyword>
<organism evidence="1 2">
    <name type="scientific">Chelativorans salis</name>
    <dbReference type="NCBI Taxonomy" id="2978478"/>
    <lineage>
        <taxon>Bacteria</taxon>
        <taxon>Pseudomonadati</taxon>
        <taxon>Pseudomonadota</taxon>
        <taxon>Alphaproteobacteria</taxon>
        <taxon>Hyphomicrobiales</taxon>
        <taxon>Phyllobacteriaceae</taxon>
        <taxon>Chelativorans</taxon>
    </lineage>
</organism>
<dbReference type="RefSeq" id="WP_260906716.1">
    <property type="nucleotide sequence ID" value="NZ_JAOCZP010000010.1"/>
</dbReference>
<dbReference type="EMBL" id="JAOCZP010000010">
    <property type="protein sequence ID" value="MCT7377970.1"/>
    <property type="molecule type" value="Genomic_DNA"/>
</dbReference>
<evidence type="ECO:0000313" key="1">
    <source>
        <dbReference type="EMBL" id="MCT7377970.1"/>
    </source>
</evidence>
<accession>A0ABT2LTW0</accession>
<dbReference type="Gene3D" id="3.40.50.1820">
    <property type="entry name" value="alpha/beta hydrolase"/>
    <property type="match status" value="1"/>
</dbReference>
<sequence>MLERADALAAWMEAMDWGRAALLGNSFACQIIVDFAARYPHMVERAVLQGPTTPPDERSWLWQFIRWQQNSPFNPPEMEKVAGIDYAKCGIVRALATFEYSLRDRPEDKLHRVRTPALVVRGMKDPICDQGWAEQVAEGLPNGRLALIPDVARTLVFTAPEELVAVTRPFLDPSHSESE</sequence>
<comment type="caution">
    <text evidence="1">The sequence shown here is derived from an EMBL/GenBank/DDBJ whole genome shotgun (WGS) entry which is preliminary data.</text>
</comment>
<dbReference type="InterPro" id="IPR029058">
    <property type="entry name" value="AB_hydrolase_fold"/>
</dbReference>
<proteinExistence type="predicted"/>
<dbReference type="Proteomes" id="UP001320831">
    <property type="component" value="Unassembled WGS sequence"/>
</dbReference>
<keyword evidence="1" id="KW-0378">Hydrolase</keyword>
<dbReference type="PANTHER" id="PTHR43433">
    <property type="entry name" value="HYDROLASE, ALPHA/BETA FOLD FAMILY PROTEIN"/>
    <property type="match status" value="1"/>
</dbReference>
<gene>
    <name evidence="1" type="ORF">N5A92_23405</name>
</gene>
<dbReference type="PANTHER" id="PTHR43433:SF5">
    <property type="entry name" value="AB HYDROLASE-1 DOMAIN-CONTAINING PROTEIN"/>
    <property type="match status" value="1"/>
</dbReference>
<dbReference type="GO" id="GO:0016787">
    <property type="term" value="F:hydrolase activity"/>
    <property type="evidence" value="ECO:0007669"/>
    <property type="project" value="UniProtKB-KW"/>
</dbReference>